<name>A0ABP4SH04_9ACTN</name>
<proteinExistence type="predicted"/>
<protein>
    <recommendedName>
        <fullName evidence="3">XRE family transcriptional regulator</fullName>
    </recommendedName>
</protein>
<reference evidence="2" key="1">
    <citation type="journal article" date="2019" name="Int. J. Syst. Evol. Microbiol.">
        <title>The Global Catalogue of Microorganisms (GCM) 10K type strain sequencing project: providing services to taxonomists for standard genome sequencing and annotation.</title>
        <authorList>
            <consortium name="The Broad Institute Genomics Platform"/>
            <consortium name="The Broad Institute Genome Sequencing Center for Infectious Disease"/>
            <person name="Wu L."/>
            <person name="Ma J."/>
        </authorList>
    </citation>
    <scope>NUCLEOTIDE SEQUENCE [LARGE SCALE GENOMIC DNA]</scope>
    <source>
        <strain evidence="2">JCM 14718</strain>
    </source>
</reference>
<evidence type="ECO:0008006" key="3">
    <source>
        <dbReference type="Google" id="ProtNLM"/>
    </source>
</evidence>
<accession>A0ABP4SH04</accession>
<dbReference type="EMBL" id="BAAANY010000008">
    <property type="protein sequence ID" value="GAA1671945.1"/>
    <property type="molecule type" value="Genomic_DNA"/>
</dbReference>
<organism evidence="1 2">
    <name type="scientific">Fodinicola feengrottensis</name>
    <dbReference type="NCBI Taxonomy" id="435914"/>
    <lineage>
        <taxon>Bacteria</taxon>
        <taxon>Bacillati</taxon>
        <taxon>Actinomycetota</taxon>
        <taxon>Actinomycetes</taxon>
        <taxon>Mycobacteriales</taxon>
        <taxon>Fodinicola</taxon>
    </lineage>
</organism>
<evidence type="ECO:0000313" key="1">
    <source>
        <dbReference type="EMBL" id="GAA1671945.1"/>
    </source>
</evidence>
<comment type="caution">
    <text evidence="1">The sequence shown here is derived from an EMBL/GenBank/DDBJ whole genome shotgun (WGS) entry which is preliminary data.</text>
</comment>
<keyword evidence="2" id="KW-1185">Reference proteome</keyword>
<dbReference type="Proteomes" id="UP001500618">
    <property type="component" value="Unassembled WGS sequence"/>
</dbReference>
<sequence length="319" mass="35361">MGEMVDQSAYEPYGEKVVVEGTAEPFAVALRAAIEASGLSLDRIQYRLRRRGIPISVTALSYWQLGRRRPERAGSLVAVRCLEGVLGVADGALTGLLAPPRPRGRVSRSQKRVSLDTLWSADRASVSSLLEKFNAGMDIGLVPISHHDLITVAADRGVRSMAVRQVLRAERDGVDRSVMVIDVEAATTPLPETVPIRACRFGRMARDEQAGFLIGELLFDRPLKKRETVVIEYVLRFPGPPYPQDNDTQCRKFKELIREYLIEVRFDPRMLPTGIEQFSLQTGEKIATSRGLVIEPTGDAHAVALDFGPGTFGMSWEWD</sequence>
<gene>
    <name evidence="1" type="ORF">GCM10009765_21670</name>
</gene>
<evidence type="ECO:0000313" key="2">
    <source>
        <dbReference type="Proteomes" id="UP001500618"/>
    </source>
</evidence>